<dbReference type="Proteomes" id="UP000234254">
    <property type="component" value="Unassembled WGS sequence"/>
</dbReference>
<dbReference type="VEuPathDB" id="FungiDB:P168DRAFT_287646"/>
<sequence length="167" mass="18597">MFRRVYQSSASLSRTRRIPSARQFHRVTADFLSHDSKGKLVTEKVPVIVGGPGEAYVLIYPEVGSALRAAASQPHVSTSAASTQERCKLTFFHDSQYFGFDSSSYPRLYTPQHIPRQTESNVSPATLFLDGKMHEITLDGTEDAHFAHHASATGRNLEQVLDELEDM</sequence>
<dbReference type="AlphaFoldDB" id="A0A2I1DB94"/>
<dbReference type="RefSeq" id="XP_024695742.1">
    <property type="nucleotide sequence ID" value="XM_024836618.1"/>
</dbReference>
<dbReference type="GeneID" id="36544142"/>
<reference evidence="1" key="1">
    <citation type="submission" date="2016-12" db="EMBL/GenBank/DDBJ databases">
        <title>The genomes of Aspergillus section Nigri reveals drivers in fungal speciation.</title>
        <authorList>
            <consortium name="DOE Joint Genome Institute"/>
            <person name="Vesth T.C."/>
            <person name="Nybo J."/>
            <person name="Theobald S."/>
            <person name="Brandl J."/>
            <person name="Frisvad J.C."/>
            <person name="Nielsen K.F."/>
            <person name="Lyhne E.K."/>
            <person name="Kogle M.E."/>
            <person name="Kuo A."/>
            <person name="Riley R."/>
            <person name="Clum A."/>
            <person name="Nolan M."/>
            <person name="Lipzen A."/>
            <person name="Salamov A."/>
            <person name="Henrissat B."/>
            <person name="Wiebenga A."/>
            <person name="De vries R.P."/>
            <person name="Grigoriev I.V."/>
            <person name="Mortensen U.H."/>
            <person name="Andersen M.R."/>
            <person name="Baker S.E."/>
        </authorList>
    </citation>
    <scope>NUCLEOTIDE SEQUENCE</scope>
    <source>
        <strain evidence="1">IBT 28561</strain>
    </source>
</reference>
<comment type="caution">
    <text evidence="1">The sequence shown here is derived from an EMBL/GenBank/DDBJ whole genome shotgun (WGS) entry which is preliminary data.</text>
</comment>
<name>A0A2I1DB94_ASPC2</name>
<gene>
    <name evidence="1" type="ORF">P168DRAFT_287646</name>
</gene>
<evidence type="ECO:0000313" key="1">
    <source>
        <dbReference type="EMBL" id="PKY07148.1"/>
    </source>
</evidence>
<organism evidence="1 2">
    <name type="scientific">Aspergillus campestris (strain IBT 28561)</name>
    <dbReference type="NCBI Taxonomy" id="1392248"/>
    <lineage>
        <taxon>Eukaryota</taxon>
        <taxon>Fungi</taxon>
        <taxon>Dikarya</taxon>
        <taxon>Ascomycota</taxon>
        <taxon>Pezizomycotina</taxon>
        <taxon>Eurotiomycetes</taxon>
        <taxon>Eurotiomycetidae</taxon>
        <taxon>Eurotiales</taxon>
        <taxon>Aspergillaceae</taxon>
        <taxon>Aspergillus</taxon>
        <taxon>Aspergillus subgen. Circumdati</taxon>
    </lineage>
</organism>
<protein>
    <submittedName>
        <fullName evidence="1">Uncharacterized protein</fullName>
    </submittedName>
</protein>
<proteinExistence type="predicted"/>
<dbReference type="EMBL" id="MSFM01000002">
    <property type="protein sequence ID" value="PKY07148.1"/>
    <property type="molecule type" value="Genomic_DNA"/>
</dbReference>
<dbReference type="OrthoDB" id="5330139at2759"/>
<keyword evidence="2" id="KW-1185">Reference proteome</keyword>
<accession>A0A2I1DB94</accession>
<evidence type="ECO:0000313" key="2">
    <source>
        <dbReference type="Proteomes" id="UP000234254"/>
    </source>
</evidence>